<evidence type="ECO:0000259" key="1">
    <source>
        <dbReference type="PROSITE" id="PS51707"/>
    </source>
</evidence>
<dbReference type="Gene3D" id="1.40.20.10">
    <property type="entry name" value="CHAD domain"/>
    <property type="match status" value="1"/>
</dbReference>
<dbReference type="EMBL" id="PVTD01000001">
    <property type="protein sequence ID" value="PRY26024.1"/>
    <property type="molecule type" value="Genomic_DNA"/>
</dbReference>
<dbReference type="AlphaFoldDB" id="A0A2T0RXW1"/>
<feature type="domain" description="CHAD" evidence="2">
    <location>
        <begin position="223"/>
        <end position="516"/>
    </location>
</feature>
<dbReference type="CDD" id="cd07756">
    <property type="entry name" value="CYTH-like_Pase_CHAD"/>
    <property type="match status" value="1"/>
</dbReference>
<dbReference type="InterPro" id="IPR038186">
    <property type="entry name" value="CHAD_dom_sf"/>
</dbReference>
<dbReference type="InterPro" id="IPR039013">
    <property type="entry name" value="YgiF"/>
</dbReference>
<protein>
    <submittedName>
        <fullName evidence="3">Inorganic triphosphatase YgiF</fullName>
    </submittedName>
</protein>
<dbReference type="GO" id="GO:0050355">
    <property type="term" value="F:inorganic triphosphate phosphatase activity"/>
    <property type="evidence" value="ECO:0007669"/>
    <property type="project" value="InterPro"/>
</dbReference>
<dbReference type="SUPFAM" id="SSF55154">
    <property type="entry name" value="CYTH-like phosphatases"/>
    <property type="match status" value="1"/>
</dbReference>
<dbReference type="GO" id="GO:0046872">
    <property type="term" value="F:metal ion binding"/>
    <property type="evidence" value="ECO:0007669"/>
    <property type="project" value="TreeGrafter"/>
</dbReference>
<gene>
    <name evidence="3" type="ORF">CLV78_101117</name>
</gene>
<sequence length="516" mass="57455">MTEIELKFLLDEDAIKRLKARLKSLDLNQTAVRARTLRSVYHDTPDHDLRKAGIALRLRKDGRRWLQTVKAGTTINGGLLHTQEVEVPAPGGRLDLALVTDDALRDRLHALIGEADLAPICETLMKRAATQIDLADGAKVELAIDEGEVVAGELSEPLREAEIELIDGDVNALFDVTRTLFPDGGLRLSDKAKSERGFLLASTGQPASEPKPRNARNVPLSSEMTSEIAARDVLRECFAQITANLDVVLGTDAPEGPHQLRIGLRRLRAASGIFKPIIGHPELVTLNEQAKRMGTQVGALRDLDVAITDIIDPESAEHPDEPGFPALRTAIETRREKVRTALREELKSAETHAFIINLGRFIETRRWLTPGDFGQTARLARPIRDLSGKALNKRWKSVVRHARGIDNLSIDERHELRKELKKLRYTIEFMGPLYPARKVAFFVRKMKKLQNVFGDLNDLAMAEDLLCQPDSPGARNPSAQRAVGRVLGSRGSRAEADWHRARALWEGVRKTGPFWK</sequence>
<dbReference type="OrthoDB" id="9777271at2"/>
<dbReference type="InterPro" id="IPR007899">
    <property type="entry name" value="CHAD_dom"/>
</dbReference>
<evidence type="ECO:0000313" key="3">
    <source>
        <dbReference type="EMBL" id="PRY26024.1"/>
    </source>
</evidence>
<keyword evidence="4" id="KW-1185">Reference proteome</keyword>
<proteinExistence type="predicted"/>
<dbReference type="PROSITE" id="PS51707">
    <property type="entry name" value="CYTH"/>
    <property type="match status" value="1"/>
</dbReference>
<evidence type="ECO:0000259" key="2">
    <source>
        <dbReference type="PROSITE" id="PS51708"/>
    </source>
</evidence>
<evidence type="ECO:0000313" key="4">
    <source>
        <dbReference type="Proteomes" id="UP000239480"/>
    </source>
</evidence>
<dbReference type="InterPro" id="IPR033469">
    <property type="entry name" value="CYTH-like_dom_sf"/>
</dbReference>
<dbReference type="SMART" id="SM01118">
    <property type="entry name" value="CYTH"/>
    <property type="match status" value="1"/>
</dbReference>
<dbReference type="InterPro" id="IPR023577">
    <property type="entry name" value="CYTH_domain"/>
</dbReference>
<dbReference type="RefSeq" id="WP_106202836.1">
    <property type="nucleotide sequence ID" value="NZ_PVTD01000001.1"/>
</dbReference>
<dbReference type="PROSITE" id="PS51708">
    <property type="entry name" value="CHAD"/>
    <property type="match status" value="1"/>
</dbReference>
<dbReference type="SMART" id="SM00880">
    <property type="entry name" value="CHAD"/>
    <property type="match status" value="1"/>
</dbReference>
<dbReference type="Gene3D" id="2.40.320.10">
    <property type="entry name" value="Hypothetical Protein Pfu-838710-001"/>
    <property type="match status" value="1"/>
</dbReference>
<organism evidence="3 4">
    <name type="scientific">Aliiruegeria haliotis</name>
    <dbReference type="NCBI Taxonomy" id="1280846"/>
    <lineage>
        <taxon>Bacteria</taxon>
        <taxon>Pseudomonadati</taxon>
        <taxon>Pseudomonadota</taxon>
        <taxon>Alphaproteobacteria</taxon>
        <taxon>Rhodobacterales</taxon>
        <taxon>Roseobacteraceae</taxon>
        <taxon>Aliiruegeria</taxon>
    </lineage>
</organism>
<dbReference type="PANTHER" id="PTHR39569">
    <property type="entry name" value="INORGANIC TRIPHOSPHATASE"/>
    <property type="match status" value="1"/>
</dbReference>
<dbReference type="Proteomes" id="UP000239480">
    <property type="component" value="Unassembled WGS sequence"/>
</dbReference>
<dbReference type="Pfam" id="PF01928">
    <property type="entry name" value="CYTH"/>
    <property type="match status" value="1"/>
</dbReference>
<dbReference type="PANTHER" id="PTHR39569:SF1">
    <property type="entry name" value="INORGANIC TRIPHOSPHATASE"/>
    <property type="match status" value="1"/>
</dbReference>
<name>A0A2T0RXW1_9RHOB</name>
<reference evidence="3 4" key="1">
    <citation type="submission" date="2018-03" db="EMBL/GenBank/DDBJ databases">
        <title>Genomic Encyclopedia of Archaeal and Bacterial Type Strains, Phase II (KMG-II): from individual species to whole genera.</title>
        <authorList>
            <person name="Goeker M."/>
        </authorList>
    </citation>
    <scope>NUCLEOTIDE SEQUENCE [LARGE SCALE GENOMIC DNA]</scope>
    <source>
        <strain evidence="3 4">DSM 29328</strain>
    </source>
</reference>
<feature type="domain" description="CYTH" evidence="1">
    <location>
        <begin position="1"/>
        <end position="204"/>
    </location>
</feature>
<accession>A0A2T0RXW1</accession>
<comment type="caution">
    <text evidence="3">The sequence shown here is derived from an EMBL/GenBank/DDBJ whole genome shotgun (WGS) entry which is preliminary data.</text>
</comment>
<dbReference type="Pfam" id="PF05235">
    <property type="entry name" value="CHAD"/>
    <property type="match status" value="1"/>
</dbReference>